<evidence type="ECO:0000313" key="2">
    <source>
        <dbReference type="Proteomes" id="UP000767291"/>
    </source>
</evidence>
<accession>A0ABS4E711</accession>
<organism evidence="1 2">
    <name type="scientific">Metaclostridioides mangenotii</name>
    <dbReference type="NCBI Taxonomy" id="1540"/>
    <lineage>
        <taxon>Bacteria</taxon>
        <taxon>Bacillati</taxon>
        <taxon>Bacillota</taxon>
        <taxon>Clostridia</taxon>
        <taxon>Peptostreptococcales</taxon>
        <taxon>Peptostreptococcaceae</taxon>
        <taxon>Metaclostridioides</taxon>
    </lineage>
</organism>
<dbReference type="RefSeq" id="WP_209455381.1">
    <property type="nucleotide sequence ID" value="NZ_BAAACS010000017.1"/>
</dbReference>
<dbReference type="Proteomes" id="UP000767291">
    <property type="component" value="Unassembled WGS sequence"/>
</dbReference>
<evidence type="ECO:0000313" key="1">
    <source>
        <dbReference type="EMBL" id="MBP1853724.1"/>
    </source>
</evidence>
<protein>
    <submittedName>
        <fullName evidence="1">Phage tail component-like protein</fullName>
    </submittedName>
</protein>
<dbReference type="InterPro" id="IPR006520">
    <property type="entry name" value="Dit_BPSPP_N"/>
</dbReference>
<proteinExistence type="predicted"/>
<dbReference type="NCBIfam" id="TIGR01633">
    <property type="entry name" value="phi3626_gp14_N"/>
    <property type="match status" value="1"/>
</dbReference>
<dbReference type="Gene3D" id="2.40.30.200">
    <property type="match status" value="1"/>
</dbReference>
<comment type="caution">
    <text evidence="1">The sequence shown here is derived from an EMBL/GenBank/DDBJ whole genome shotgun (WGS) entry which is preliminary data.</text>
</comment>
<reference evidence="1 2" key="1">
    <citation type="submission" date="2021-03" db="EMBL/GenBank/DDBJ databases">
        <title>Genomic Encyclopedia of Type Strains, Phase IV (KMG-IV): sequencing the most valuable type-strain genomes for metagenomic binning, comparative biology and taxonomic classification.</title>
        <authorList>
            <person name="Goeker M."/>
        </authorList>
    </citation>
    <scope>NUCLEOTIDE SEQUENCE [LARGE SCALE GENOMIC DNA]</scope>
    <source>
        <strain evidence="1 2">DSM 1289</strain>
    </source>
</reference>
<dbReference type="EMBL" id="JAGGJX010000001">
    <property type="protein sequence ID" value="MBP1853724.1"/>
    <property type="molecule type" value="Genomic_DNA"/>
</dbReference>
<name>A0ABS4E711_9FIRM</name>
<gene>
    <name evidence="1" type="ORF">J2Z43_000114</name>
</gene>
<sequence length="226" mass="26141">MLHLIVDGKSSIEYSLSIYERPNIPTPKMRVEGIEVDGRDGSLTRKKGYSNIDIEVELNILEDILKPRLRQIKAWLLNAKKICFSDDYEYFYKVKNVEIDDIENEIDCYGKFTVKFNCDPFIYSNNGEIINALQGNKILNLGTYESRPYFKLTGKGNIYFTLNNKRVDIKGVSDYVEIDSETFTCTRGSLNMLSQMQGDFPVLNPEENNITLGNCTLEYMTRERYL</sequence>
<keyword evidence="2" id="KW-1185">Reference proteome</keyword>